<feature type="region of interest" description="Disordered" evidence="1">
    <location>
        <begin position="72"/>
        <end position="118"/>
    </location>
</feature>
<dbReference type="AlphaFoldDB" id="A0A0R3U043"/>
<evidence type="ECO:0000256" key="1">
    <source>
        <dbReference type="SAM" id="MobiDB-lite"/>
    </source>
</evidence>
<organism evidence="4">
    <name type="scientific">Rodentolepis nana</name>
    <name type="common">Dwarf tapeworm</name>
    <name type="synonym">Hymenolepis nana</name>
    <dbReference type="NCBI Taxonomy" id="102285"/>
    <lineage>
        <taxon>Eukaryota</taxon>
        <taxon>Metazoa</taxon>
        <taxon>Spiralia</taxon>
        <taxon>Lophotrochozoa</taxon>
        <taxon>Platyhelminthes</taxon>
        <taxon>Cestoda</taxon>
        <taxon>Eucestoda</taxon>
        <taxon>Cyclophyllidea</taxon>
        <taxon>Hymenolepididae</taxon>
        <taxon>Rodentolepis</taxon>
    </lineage>
</organism>
<dbReference type="WBParaSite" id="HNAJ_0001349201-mRNA-1">
    <property type="protein sequence ID" value="HNAJ_0001349201-mRNA-1"/>
    <property type="gene ID" value="HNAJ_0001349201"/>
</dbReference>
<proteinExistence type="predicted"/>
<accession>A0A0R3U043</accession>
<dbReference type="EMBL" id="UZAE01015487">
    <property type="protein sequence ID" value="VDO16026.1"/>
    <property type="molecule type" value="Genomic_DNA"/>
</dbReference>
<protein>
    <submittedName>
        <fullName evidence="4">Secreted protein</fullName>
    </submittedName>
</protein>
<name>A0A0R3U043_RODNA</name>
<evidence type="ECO:0000313" key="3">
    <source>
        <dbReference type="Proteomes" id="UP000278807"/>
    </source>
</evidence>
<dbReference type="OrthoDB" id="6309622at2759"/>
<feature type="compositionally biased region" description="Polar residues" evidence="1">
    <location>
        <begin position="78"/>
        <end position="118"/>
    </location>
</feature>
<evidence type="ECO:0000313" key="4">
    <source>
        <dbReference type="WBParaSite" id="HNAJ_0001349201-mRNA-1"/>
    </source>
</evidence>
<dbReference type="Proteomes" id="UP000278807">
    <property type="component" value="Unassembled WGS sequence"/>
</dbReference>
<reference evidence="2 3" key="2">
    <citation type="submission" date="2018-11" db="EMBL/GenBank/DDBJ databases">
        <authorList>
            <consortium name="Pathogen Informatics"/>
        </authorList>
    </citation>
    <scope>NUCLEOTIDE SEQUENCE [LARGE SCALE GENOMIC DNA]</scope>
</reference>
<gene>
    <name evidence="2" type="ORF">HNAJ_LOCUS13466</name>
</gene>
<keyword evidence="3" id="KW-1185">Reference proteome</keyword>
<reference evidence="4" key="1">
    <citation type="submission" date="2017-02" db="UniProtKB">
        <authorList>
            <consortium name="WormBaseParasite"/>
        </authorList>
    </citation>
    <scope>IDENTIFICATION</scope>
</reference>
<sequence length="118" mass="13216">MPLLSVLLCAKTIMGIWLIQYYCTLVYVVSSYHRAYFLYSTGTPRSCSKLAKGEKGEAAIRKYLPTEETVDLRRKSSNRQLQHLSSPTATEAGQTPSLFTNAHLPSSSRQFTLDHSSI</sequence>
<evidence type="ECO:0000313" key="2">
    <source>
        <dbReference type="EMBL" id="VDO16026.1"/>
    </source>
</evidence>